<evidence type="ECO:0000256" key="6">
    <source>
        <dbReference type="PROSITE-ProRule" id="PRU01016"/>
    </source>
</evidence>
<reference evidence="9" key="1">
    <citation type="journal article" date="2019" name="Int. J. Syst. Evol. Microbiol.">
        <title>The Global Catalogue of Microorganisms (GCM) 10K type strain sequencing project: providing services to taxonomists for standard genome sequencing and annotation.</title>
        <authorList>
            <consortium name="The Broad Institute Genomics Platform"/>
            <consortium name="The Broad Institute Genome Sequencing Center for Infectious Disease"/>
            <person name="Wu L."/>
            <person name="Ma J."/>
        </authorList>
    </citation>
    <scope>NUCLEOTIDE SEQUENCE [LARGE SCALE GENOMIC DNA]</scope>
    <source>
        <strain evidence="9">JCM 14560</strain>
    </source>
</reference>
<feature type="compositionally biased region" description="Low complexity" evidence="7">
    <location>
        <begin position="173"/>
        <end position="182"/>
    </location>
</feature>
<keyword evidence="2 6" id="KW-0489">Methyltransferase</keyword>
<dbReference type="EC" id="2.1.1.37" evidence="1"/>
<evidence type="ECO:0000256" key="2">
    <source>
        <dbReference type="ARBA" id="ARBA00022603"/>
    </source>
</evidence>
<dbReference type="PROSITE" id="PS51679">
    <property type="entry name" value="SAM_MT_C5"/>
    <property type="match status" value="1"/>
</dbReference>
<gene>
    <name evidence="8" type="ORF">GCM10009760_26170</name>
</gene>
<dbReference type="InterPro" id="IPR050750">
    <property type="entry name" value="C5-MTase"/>
</dbReference>
<feature type="compositionally biased region" description="Basic and acidic residues" evidence="7">
    <location>
        <begin position="251"/>
        <end position="264"/>
    </location>
</feature>
<dbReference type="PANTHER" id="PTHR46098:SF1">
    <property type="entry name" value="TRNA (CYTOSINE(38)-C(5))-METHYLTRANSFERASE"/>
    <property type="match status" value="1"/>
</dbReference>
<proteinExistence type="inferred from homology"/>
<dbReference type="Pfam" id="PF00145">
    <property type="entry name" value="DNA_methylase"/>
    <property type="match status" value="1"/>
</dbReference>
<accession>A0ABP5LAU8</accession>
<protein>
    <recommendedName>
        <fullName evidence="1">DNA (cytosine-5-)-methyltransferase</fullName>
        <ecNumber evidence="1">2.1.1.37</ecNumber>
    </recommendedName>
</protein>
<keyword evidence="5" id="KW-0680">Restriction system</keyword>
<evidence type="ECO:0000313" key="8">
    <source>
        <dbReference type="EMBL" id="GAA2141713.1"/>
    </source>
</evidence>
<sequence length="368" mass="39095">MTGEGPRIGSLCSGYGGLDMAVKQVLGGTVAWVADNDPGASKILAHHWPQTPNLGDITAVDWAAVEPVDVLVAGYPCQPFSNAGNRKGDDDPRHLWPHIARAIRTLRPQLVVLENVLGHVSLGLDTVLGQMAVLGLDARWGVLSAGQIGAPHLRRRLFIAAWPADAEIQSGGAAADPAIPIPEGREARALPRGRSGRADAQCRGRRTPRPSWLGARRELSTASDACRTGLARRRTEGPTPHCRRQAAADTACERRREGQPRPDVPDGGGAGGGSGPALDWGPYREAVERWERILGRPAPWPADEQRRLSPQFVEWMMALPEGHVTAVGLSRTAALKALGNGVVPPQAAEAIRLLLADRCQHGAAGGAE</sequence>
<keyword evidence="9" id="KW-1185">Reference proteome</keyword>
<dbReference type="InterPro" id="IPR018117">
    <property type="entry name" value="C5_DNA_meth_AS"/>
</dbReference>
<evidence type="ECO:0000313" key="9">
    <source>
        <dbReference type="Proteomes" id="UP001422759"/>
    </source>
</evidence>
<evidence type="ECO:0000256" key="3">
    <source>
        <dbReference type="ARBA" id="ARBA00022679"/>
    </source>
</evidence>
<dbReference type="PANTHER" id="PTHR46098">
    <property type="entry name" value="TRNA (CYTOSINE(38)-C(5))-METHYLTRANSFERASE"/>
    <property type="match status" value="1"/>
</dbReference>
<feature type="active site" evidence="6">
    <location>
        <position position="77"/>
    </location>
</feature>
<evidence type="ECO:0000256" key="4">
    <source>
        <dbReference type="ARBA" id="ARBA00022691"/>
    </source>
</evidence>
<dbReference type="Proteomes" id="UP001422759">
    <property type="component" value="Unassembled WGS sequence"/>
</dbReference>
<organism evidence="8 9">
    <name type="scientific">Kitasatospora kazusensis</name>
    <dbReference type="NCBI Taxonomy" id="407974"/>
    <lineage>
        <taxon>Bacteria</taxon>
        <taxon>Bacillati</taxon>
        <taxon>Actinomycetota</taxon>
        <taxon>Actinomycetes</taxon>
        <taxon>Kitasatosporales</taxon>
        <taxon>Streptomycetaceae</taxon>
        <taxon>Kitasatospora</taxon>
    </lineage>
</organism>
<feature type="compositionally biased region" description="Gly residues" evidence="7">
    <location>
        <begin position="266"/>
        <end position="275"/>
    </location>
</feature>
<dbReference type="InterPro" id="IPR029063">
    <property type="entry name" value="SAM-dependent_MTases_sf"/>
</dbReference>
<dbReference type="PRINTS" id="PR00105">
    <property type="entry name" value="C5METTRFRASE"/>
</dbReference>
<dbReference type="PROSITE" id="PS00094">
    <property type="entry name" value="C5_MTASE_1"/>
    <property type="match status" value="1"/>
</dbReference>
<keyword evidence="4 6" id="KW-0949">S-adenosyl-L-methionine</keyword>
<evidence type="ECO:0000256" key="7">
    <source>
        <dbReference type="SAM" id="MobiDB-lite"/>
    </source>
</evidence>
<feature type="region of interest" description="Disordered" evidence="7">
    <location>
        <begin position="171"/>
        <end position="281"/>
    </location>
</feature>
<dbReference type="SUPFAM" id="SSF53335">
    <property type="entry name" value="S-adenosyl-L-methionine-dependent methyltransferases"/>
    <property type="match status" value="1"/>
</dbReference>
<comment type="caution">
    <text evidence="8">The sequence shown here is derived from an EMBL/GenBank/DDBJ whole genome shotgun (WGS) entry which is preliminary data.</text>
</comment>
<dbReference type="Gene3D" id="3.40.50.150">
    <property type="entry name" value="Vaccinia Virus protein VP39"/>
    <property type="match status" value="1"/>
</dbReference>
<keyword evidence="3 6" id="KW-0808">Transferase</keyword>
<dbReference type="EMBL" id="BAAANT010000012">
    <property type="protein sequence ID" value="GAA2141713.1"/>
    <property type="molecule type" value="Genomic_DNA"/>
</dbReference>
<name>A0ABP5LAU8_9ACTN</name>
<dbReference type="InterPro" id="IPR001525">
    <property type="entry name" value="C5_MeTfrase"/>
</dbReference>
<evidence type="ECO:0000256" key="5">
    <source>
        <dbReference type="ARBA" id="ARBA00022747"/>
    </source>
</evidence>
<comment type="similarity">
    <text evidence="6">Belongs to the class I-like SAM-binding methyltransferase superfamily. C5-methyltransferase family.</text>
</comment>
<evidence type="ECO:0000256" key="1">
    <source>
        <dbReference type="ARBA" id="ARBA00011975"/>
    </source>
</evidence>